<dbReference type="OrthoDB" id="6758798at2759"/>
<dbReference type="AlphaFoldDB" id="A0A9P0KEW9"/>
<protein>
    <submittedName>
        <fullName evidence="1">Uncharacterized protein</fullName>
    </submittedName>
</protein>
<accession>A0A9P0KEW9</accession>
<evidence type="ECO:0000313" key="1">
    <source>
        <dbReference type="EMBL" id="CAH1974185.1"/>
    </source>
</evidence>
<name>A0A9P0KEW9_ACAOB</name>
<proteinExistence type="predicted"/>
<reference evidence="1" key="1">
    <citation type="submission" date="2022-03" db="EMBL/GenBank/DDBJ databases">
        <authorList>
            <person name="Sayadi A."/>
        </authorList>
    </citation>
    <scope>NUCLEOTIDE SEQUENCE</scope>
</reference>
<gene>
    <name evidence="1" type="ORF">ACAOBT_LOCUS10943</name>
</gene>
<keyword evidence="2" id="KW-1185">Reference proteome</keyword>
<dbReference type="EMBL" id="CAKOFQ010006820">
    <property type="protein sequence ID" value="CAH1974185.1"/>
    <property type="molecule type" value="Genomic_DNA"/>
</dbReference>
<organism evidence="1 2">
    <name type="scientific">Acanthoscelides obtectus</name>
    <name type="common">Bean weevil</name>
    <name type="synonym">Bruchus obtectus</name>
    <dbReference type="NCBI Taxonomy" id="200917"/>
    <lineage>
        <taxon>Eukaryota</taxon>
        <taxon>Metazoa</taxon>
        <taxon>Ecdysozoa</taxon>
        <taxon>Arthropoda</taxon>
        <taxon>Hexapoda</taxon>
        <taxon>Insecta</taxon>
        <taxon>Pterygota</taxon>
        <taxon>Neoptera</taxon>
        <taxon>Endopterygota</taxon>
        <taxon>Coleoptera</taxon>
        <taxon>Polyphaga</taxon>
        <taxon>Cucujiformia</taxon>
        <taxon>Chrysomeloidea</taxon>
        <taxon>Chrysomelidae</taxon>
        <taxon>Bruchinae</taxon>
        <taxon>Bruchini</taxon>
        <taxon>Acanthoscelides</taxon>
    </lineage>
</organism>
<comment type="caution">
    <text evidence="1">The sequence shown here is derived from an EMBL/GenBank/DDBJ whole genome shotgun (WGS) entry which is preliminary data.</text>
</comment>
<evidence type="ECO:0000313" key="2">
    <source>
        <dbReference type="Proteomes" id="UP001152888"/>
    </source>
</evidence>
<dbReference type="Proteomes" id="UP001152888">
    <property type="component" value="Unassembled WGS sequence"/>
</dbReference>
<sequence length="82" mass="9575">MVKKKEYRYAAICSYYDDEEGELTVTFLKVCNKEGNLFKLDEGDVADVLYEDVIEKLSMPCLIVKGDRVFYDFKKAINVFEK</sequence>